<organism evidence="1 2">
    <name type="scientific">Mycobacterium phage Tydolla</name>
    <dbReference type="NCBI Taxonomy" id="2283262"/>
    <lineage>
        <taxon>Viruses</taxon>
        <taxon>Duplodnaviria</taxon>
        <taxon>Heunggongvirae</taxon>
        <taxon>Uroviricota</taxon>
        <taxon>Caudoviricetes</taxon>
        <taxon>Bclasvirinae</taxon>
        <taxon>Pipefishvirus</taxon>
        <taxon>Pipefishvirus athena</taxon>
    </lineage>
</organism>
<protein>
    <submittedName>
        <fullName evidence="1">Uncharacterized protein</fullName>
    </submittedName>
</protein>
<gene>
    <name evidence="1" type="primary">81</name>
    <name evidence="1" type="ORF">SEA_TYDOLLA_81</name>
</gene>
<name>A0A345MCS0_9CAUD</name>
<dbReference type="Proteomes" id="UP000260127">
    <property type="component" value="Segment"/>
</dbReference>
<sequence length="117" mass="12344">MQRASVAVALAALIAPLAACGGDQPVPAHGTVIDREFTPAWVQMIPGTPPVCSGNPPVCTPGTPPQLIPWPDQWSMTIRDLNNPEWQGTVTDGTPTTFDQCEVGELWPECWGGVPGA</sequence>
<proteinExistence type="predicted"/>
<evidence type="ECO:0000313" key="1">
    <source>
        <dbReference type="EMBL" id="AXH68291.1"/>
    </source>
</evidence>
<dbReference type="EMBL" id="MH576977">
    <property type="protein sequence ID" value="AXH68291.1"/>
    <property type="molecule type" value="Genomic_DNA"/>
</dbReference>
<accession>A0A345MCS0</accession>
<evidence type="ECO:0000313" key="2">
    <source>
        <dbReference type="Proteomes" id="UP000260127"/>
    </source>
</evidence>
<reference evidence="1 2" key="1">
    <citation type="submission" date="2018-07" db="EMBL/GenBank/DDBJ databases">
        <authorList>
            <person name="Connors B.J."/>
            <person name="Brown B.K."/>
            <person name="Maher T."/>
            <person name="Clarke K."/>
            <person name="Robinson M."/>
            <person name="Levine L."/>
            <person name="Dantico L."/>
            <person name="Garlena R.A."/>
            <person name="Russell D.A."/>
            <person name="Pope W.H."/>
            <person name="Jacobs-Se D."/>
            <person name="Hatfull G.F."/>
        </authorList>
    </citation>
    <scope>NUCLEOTIDE SEQUENCE [LARGE SCALE GENOMIC DNA]</scope>
</reference>